<name>A0A3B0X8W4_9ZZZZ</name>
<dbReference type="Pfam" id="PF03205">
    <property type="entry name" value="MobB"/>
    <property type="match status" value="1"/>
</dbReference>
<dbReference type="PANTHER" id="PTHR40072:SF1">
    <property type="entry name" value="MOLYBDOPTERIN-GUANINE DINUCLEOTIDE BIOSYNTHESIS ADAPTER PROTEIN"/>
    <property type="match status" value="1"/>
</dbReference>
<dbReference type="InterPro" id="IPR052539">
    <property type="entry name" value="MGD_biosynthesis_adapter"/>
</dbReference>
<evidence type="ECO:0000259" key="1">
    <source>
        <dbReference type="Pfam" id="PF03205"/>
    </source>
</evidence>
<dbReference type="Gene3D" id="3.40.50.300">
    <property type="entry name" value="P-loop containing nucleotide triphosphate hydrolases"/>
    <property type="match status" value="1"/>
</dbReference>
<dbReference type="GO" id="GO:0006777">
    <property type="term" value="P:Mo-molybdopterin cofactor biosynthetic process"/>
    <property type="evidence" value="ECO:0007669"/>
    <property type="project" value="InterPro"/>
</dbReference>
<sequence>MSNPARISYRKPLLGFAAYSGTGKTTLLVKLIPELKKRGLRMAVIKHAHHNFDVDKPGKDSYELRKAGAAPMLISSAKRTVIMIDHEVQAEPELQNLLAYIPAESIDMVLVEGFRQWPFAKIELHRATTAKPLMYPDDENIIAIAHDGENGSLKTALPQLNLNRVEEIADFIMKFKQQASE</sequence>
<dbReference type="CDD" id="cd03116">
    <property type="entry name" value="MobB"/>
    <property type="match status" value="1"/>
</dbReference>
<accession>A0A3B0X8W4</accession>
<protein>
    <submittedName>
        <fullName evidence="2">Molybdopterin-guanine dinucleotide biosynthesis protein MobB</fullName>
    </submittedName>
</protein>
<dbReference type="AlphaFoldDB" id="A0A3B0X8W4"/>
<dbReference type="EMBL" id="UOFG01000078">
    <property type="protein sequence ID" value="VAW59367.1"/>
    <property type="molecule type" value="Genomic_DNA"/>
</dbReference>
<proteinExistence type="predicted"/>
<reference evidence="2" key="1">
    <citation type="submission" date="2018-06" db="EMBL/GenBank/DDBJ databases">
        <authorList>
            <person name="Zhirakovskaya E."/>
        </authorList>
    </citation>
    <scope>NUCLEOTIDE SEQUENCE</scope>
</reference>
<organism evidence="2">
    <name type="scientific">hydrothermal vent metagenome</name>
    <dbReference type="NCBI Taxonomy" id="652676"/>
    <lineage>
        <taxon>unclassified sequences</taxon>
        <taxon>metagenomes</taxon>
        <taxon>ecological metagenomes</taxon>
    </lineage>
</organism>
<dbReference type="NCBIfam" id="TIGR00176">
    <property type="entry name" value="mobB"/>
    <property type="match status" value="1"/>
</dbReference>
<dbReference type="PANTHER" id="PTHR40072">
    <property type="entry name" value="MOLYBDOPTERIN-GUANINE DINUCLEOTIDE BIOSYNTHESIS ADAPTER PROTEIN-RELATED"/>
    <property type="match status" value="1"/>
</dbReference>
<dbReference type="SUPFAM" id="SSF52540">
    <property type="entry name" value="P-loop containing nucleoside triphosphate hydrolases"/>
    <property type="match status" value="1"/>
</dbReference>
<feature type="domain" description="Molybdopterin-guanine dinucleotide biosynthesis protein B (MobB)" evidence="1">
    <location>
        <begin position="14"/>
        <end position="147"/>
    </location>
</feature>
<evidence type="ECO:0000313" key="2">
    <source>
        <dbReference type="EMBL" id="VAW59367.1"/>
    </source>
</evidence>
<gene>
    <name evidence="2" type="ORF">MNBD_GAMMA11-1971</name>
</gene>
<dbReference type="InterPro" id="IPR004435">
    <property type="entry name" value="MobB_dom"/>
</dbReference>
<dbReference type="InterPro" id="IPR027417">
    <property type="entry name" value="P-loop_NTPase"/>
</dbReference>
<dbReference type="GO" id="GO:0005525">
    <property type="term" value="F:GTP binding"/>
    <property type="evidence" value="ECO:0007669"/>
    <property type="project" value="InterPro"/>
</dbReference>
<dbReference type="FunFam" id="3.40.50.300:FF:000920">
    <property type="entry name" value="Molybdopterin-guanine dinucleotide biosynthesis protein B"/>
    <property type="match status" value="1"/>
</dbReference>